<organism evidence="3 4">
    <name type="scientific">Tsuneonella litorea</name>
    <dbReference type="NCBI Taxonomy" id="2976475"/>
    <lineage>
        <taxon>Bacteria</taxon>
        <taxon>Pseudomonadati</taxon>
        <taxon>Pseudomonadota</taxon>
        <taxon>Alphaproteobacteria</taxon>
        <taxon>Sphingomonadales</taxon>
        <taxon>Erythrobacteraceae</taxon>
        <taxon>Tsuneonella</taxon>
    </lineage>
</organism>
<keyword evidence="2" id="KW-0732">Signal</keyword>
<gene>
    <name evidence="3" type="ORF">N0B51_07010</name>
</gene>
<evidence type="ECO:0000256" key="2">
    <source>
        <dbReference type="SAM" id="SignalP"/>
    </source>
</evidence>
<dbReference type="RefSeq" id="WP_259961598.1">
    <property type="nucleotide sequence ID" value="NZ_JAOAMV010000003.1"/>
</dbReference>
<feature type="region of interest" description="Disordered" evidence="1">
    <location>
        <begin position="18"/>
        <end position="43"/>
    </location>
</feature>
<evidence type="ECO:0008006" key="5">
    <source>
        <dbReference type="Google" id="ProtNLM"/>
    </source>
</evidence>
<accession>A0A9X2W0T6</accession>
<reference evidence="3" key="1">
    <citation type="submission" date="2022-09" db="EMBL/GenBank/DDBJ databases">
        <title>The genome sequence of Tsuneonella sp. YG55.</title>
        <authorList>
            <person name="Liu Y."/>
        </authorList>
    </citation>
    <scope>NUCLEOTIDE SEQUENCE</scope>
    <source>
        <strain evidence="3">YG55</strain>
    </source>
</reference>
<feature type="compositionally biased region" description="Low complexity" evidence="1">
    <location>
        <begin position="18"/>
        <end position="41"/>
    </location>
</feature>
<dbReference type="EMBL" id="JAOAMV010000003">
    <property type="protein sequence ID" value="MCT2558726.1"/>
    <property type="molecule type" value="Genomic_DNA"/>
</dbReference>
<evidence type="ECO:0000313" key="4">
    <source>
        <dbReference type="Proteomes" id="UP001142648"/>
    </source>
</evidence>
<dbReference type="Proteomes" id="UP001142648">
    <property type="component" value="Unassembled WGS sequence"/>
</dbReference>
<feature type="signal peptide" evidence="2">
    <location>
        <begin position="1"/>
        <end position="22"/>
    </location>
</feature>
<evidence type="ECO:0000256" key="1">
    <source>
        <dbReference type="SAM" id="MobiDB-lite"/>
    </source>
</evidence>
<evidence type="ECO:0000313" key="3">
    <source>
        <dbReference type="EMBL" id="MCT2558726.1"/>
    </source>
</evidence>
<keyword evidence="4" id="KW-1185">Reference proteome</keyword>
<feature type="region of interest" description="Disordered" evidence="1">
    <location>
        <begin position="108"/>
        <end position="138"/>
    </location>
</feature>
<dbReference type="AlphaFoldDB" id="A0A9X2W0T6"/>
<sequence length="138" mass="13850">MRKLVIAAASVALAACSQSEPAAEATTEAAPAEPAPMATVANGSPAGAYEVTYPDGSVMTATLNDDGTYTDTDADGKVVEEGTWAVTGGKTCFTPTTEGGKPMCFTETPPAADGSFTATPDEGDPVMVKPKPAEATAM</sequence>
<feature type="chain" id="PRO_5040736583" description="Membrane-bound lysozyme-inhibitor of c-type lysozyme" evidence="2">
    <location>
        <begin position="23"/>
        <end position="138"/>
    </location>
</feature>
<proteinExistence type="predicted"/>
<protein>
    <recommendedName>
        <fullName evidence="5">Membrane-bound lysozyme-inhibitor of c-type lysozyme</fullName>
    </recommendedName>
</protein>
<dbReference type="PROSITE" id="PS51257">
    <property type="entry name" value="PROKAR_LIPOPROTEIN"/>
    <property type="match status" value="1"/>
</dbReference>
<comment type="caution">
    <text evidence="3">The sequence shown here is derived from an EMBL/GenBank/DDBJ whole genome shotgun (WGS) entry which is preliminary data.</text>
</comment>
<name>A0A9X2W0T6_9SPHN</name>